<dbReference type="InterPro" id="IPR026961">
    <property type="entry name" value="PGG_dom"/>
</dbReference>
<proteinExistence type="predicted"/>
<keyword evidence="4 8" id="KW-1133">Transmembrane helix</keyword>
<feature type="repeat" description="ANK" evidence="7">
    <location>
        <begin position="357"/>
        <end position="380"/>
    </location>
</feature>
<feature type="repeat" description="ANK" evidence="7">
    <location>
        <begin position="279"/>
        <end position="301"/>
    </location>
</feature>
<dbReference type="GO" id="GO:0005886">
    <property type="term" value="C:plasma membrane"/>
    <property type="evidence" value="ECO:0007669"/>
    <property type="project" value="TreeGrafter"/>
</dbReference>
<dbReference type="Gene3D" id="1.25.40.20">
    <property type="entry name" value="Ankyrin repeat-containing domain"/>
    <property type="match status" value="3"/>
</dbReference>
<reference evidence="10 11" key="1">
    <citation type="submission" date="2020-04" db="EMBL/GenBank/DDBJ databases">
        <title>Plant Genome Project.</title>
        <authorList>
            <person name="Zhang R.-G."/>
        </authorList>
    </citation>
    <scope>NUCLEOTIDE SEQUENCE [LARGE SCALE GENOMIC DNA]</scope>
    <source>
        <strain evidence="10">YNK0</strain>
        <tissue evidence="10">Leaf</tissue>
    </source>
</reference>
<keyword evidence="11" id="KW-1185">Reference proteome</keyword>
<keyword evidence="3" id="KW-0677">Repeat</keyword>
<feature type="transmembrane region" description="Helical" evidence="8">
    <location>
        <begin position="569"/>
        <end position="594"/>
    </location>
</feature>
<dbReference type="Pfam" id="PF12796">
    <property type="entry name" value="Ank_2"/>
    <property type="match status" value="2"/>
</dbReference>
<dbReference type="SUPFAM" id="SSF48403">
    <property type="entry name" value="Ankyrin repeat"/>
    <property type="match status" value="1"/>
</dbReference>
<feature type="transmembrane region" description="Helical" evidence="8">
    <location>
        <begin position="542"/>
        <end position="563"/>
    </location>
</feature>
<evidence type="ECO:0000256" key="4">
    <source>
        <dbReference type="ARBA" id="ARBA00022989"/>
    </source>
</evidence>
<evidence type="ECO:0000259" key="9">
    <source>
        <dbReference type="Pfam" id="PF13962"/>
    </source>
</evidence>
<dbReference type="PROSITE" id="PS50297">
    <property type="entry name" value="ANK_REP_REGION"/>
    <property type="match status" value="4"/>
</dbReference>
<dbReference type="SMART" id="SM00248">
    <property type="entry name" value="ANK"/>
    <property type="match status" value="8"/>
</dbReference>
<protein>
    <recommendedName>
        <fullName evidence="9">PGG domain-containing protein</fullName>
    </recommendedName>
</protein>
<evidence type="ECO:0000256" key="3">
    <source>
        <dbReference type="ARBA" id="ARBA00022737"/>
    </source>
</evidence>
<sequence length="618" mass="68459">MNTMDSRLYDEATLRRIDGIKKHKKHDDLIKERTDLMEEIKGGNPNLLLGVSPILENTVLHLAAKVGNKDLVKEVCDECELLMVMTLLAMRNSKGDTALHIAARAGHLSIVNILVEKSTFIDVEGGGNQANNILRVQNKGNNTVLHEALRYHHQDVAEVLTDKAPELWLMVNEAGESPLYLAAKGGISEIAGKVLKSSQPYAHERPNKSTALHGAVIWGKEPYDIRELLMEKKPELIKEQDIYGRTALHYAASYDDSSTVVVESLLEEDNTVAYIQDKDGRSPLHYAASKGHIRITRAIIRWYPDAVELVDKKGQSAFHVCIANYNQYENPGRYEMMLDSFISKHVNDELINQADNDGNTPFHLAVNRSSSRLLRFLLKKYEGRVDIDAVNKANMTPLDLALDLALQRLIHPQAQAQAIEEEVNQVYKLLMKADAKRGIGKGFEEVTNPNRMVDEYNTRTKGMNKTQMVVATLIATVTFAAAFQVPGGYGKDGTAALAKKAAFQVFVVTDAIALSCSVTAVFLSFILPLLRDRWPLKLIKFVAILTLIAVVAMLVAFAAGLYVVLTDSLWLAISTCSIVFGLSSILVLFCKIFLNSDRRSDAKALNNSKSDDPKSDAS</sequence>
<evidence type="ECO:0000256" key="7">
    <source>
        <dbReference type="PROSITE-ProRule" id="PRU00023"/>
    </source>
</evidence>
<keyword evidence="6 8" id="KW-0472">Membrane</keyword>
<dbReference type="OrthoDB" id="194358at2759"/>
<evidence type="ECO:0000256" key="5">
    <source>
        <dbReference type="ARBA" id="ARBA00023043"/>
    </source>
</evidence>
<dbReference type="OMA" id="WLFDSVH"/>
<name>A0A835D8I5_TETSI</name>
<organism evidence="10 11">
    <name type="scientific">Tetracentron sinense</name>
    <name type="common">Spur-leaf</name>
    <dbReference type="NCBI Taxonomy" id="13715"/>
    <lineage>
        <taxon>Eukaryota</taxon>
        <taxon>Viridiplantae</taxon>
        <taxon>Streptophyta</taxon>
        <taxon>Embryophyta</taxon>
        <taxon>Tracheophyta</taxon>
        <taxon>Spermatophyta</taxon>
        <taxon>Magnoliopsida</taxon>
        <taxon>Trochodendrales</taxon>
        <taxon>Trochodendraceae</taxon>
        <taxon>Tetracentron</taxon>
    </lineage>
</organism>
<dbReference type="InterPro" id="IPR036770">
    <property type="entry name" value="Ankyrin_rpt-contain_sf"/>
</dbReference>
<feature type="domain" description="PGG" evidence="9">
    <location>
        <begin position="460"/>
        <end position="564"/>
    </location>
</feature>
<dbReference type="PROSITE" id="PS50088">
    <property type="entry name" value="ANK_REPEAT"/>
    <property type="match status" value="4"/>
</dbReference>
<evidence type="ECO:0000256" key="2">
    <source>
        <dbReference type="ARBA" id="ARBA00022692"/>
    </source>
</evidence>
<comment type="subcellular location">
    <subcellularLocation>
        <location evidence="1">Membrane</location>
        <topology evidence="1">Multi-pass membrane protein</topology>
    </subcellularLocation>
</comment>
<dbReference type="EMBL" id="JABCRI010000016">
    <property type="protein sequence ID" value="KAF8391787.1"/>
    <property type="molecule type" value="Genomic_DNA"/>
</dbReference>
<keyword evidence="2 8" id="KW-0812">Transmembrane</keyword>
<dbReference type="Pfam" id="PF13857">
    <property type="entry name" value="Ank_5"/>
    <property type="match status" value="1"/>
</dbReference>
<keyword evidence="5 7" id="KW-0040">ANK repeat</keyword>
<feature type="repeat" description="ANK" evidence="7">
    <location>
        <begin position="94"/>
        <end position="126"/>
    </location>
</feature>
<gene>
    <name evidence="10" type="ORF">HHK36_022021</name>
</gene>
<evidence type="ECO:0000313" key="10">
    <source>
        <dbReference type="EMBL" id="KAF8391787.1"/>
    </source>
</evidence>
<feature type="repeat" description="ANK" evidence="7">
    <location>
        <begin position="243"/>
        <end position="277"/>
    </location>
</feature>
<accession>A0A835D8I5</accession>
<evidence type="ECO:0000256" key="8">
    <source>
        <dbReference type="SAM" id="Phobius"/>
    </source>
</evidence>
<dbReference type="InterPro" id="IPR002110">
    <property type="entry name" value="Ankyrin_rpt"/>
</dbReference>
<dbReference type="PANTHER" id="PTHR24186:SF50">
    <property type="entry name" value="ANKYRIN REPEAT-CONTAINING PROTEIN ITN1-LIKE ISOFORM X1"/>
    <property type="match status" value="1"/>
</dbReference>
<evidence type="ECO:0000256" key="1">
    <source>
        <dbReference type="ARBA" id="ARBA00004141"/>
    </source>
</evidence>
<dbReference type="Pfam" id="PF13962">
    <property type="entry name" value="PGG"/>
    <property type="match status" value="1"/>
</dbReference>
<dbReference type="PANTHER" id="PTHR24186">
    <property type="entry name" value="PROTEIN PHOSPHATASE 1 REGULATORY SUBUNIT"/>
    <property type="match status" value="1"/>
</dbReference>
<evidence type="ECO:0000256" key="6">
    <source>
        <dbReference type="ARBA" id="ARBA00023136"/>
    </source>
</evidence>
<dbReference type="Proteomes" id="UP000655225">
    <property type="component" value="Unassembled WGS sequence"/>
</dbReference>
<evidence type="ECO:0000313" key="11">
    <source>
        <dbReference type="Proteomes" id="UP000655225"/>
    </source>
</evidence>
<dbReference type="AlphaFoldDB" id="A0A835D8I5"/>
<feature type="transmembrane region" description="Helical" evidence="8">
    <location>
        <begin position="468"/>
        <end position="489"/>
    </location>
</feature>
<comment type="caution">
    <text evidence="10">The sequence shown here is derived from an EMBL/GenBank/DDBJ whole genome shotgun (WGS) entry which is preliminary data.</text>
</comment>
<feature type="transmembrane region" description="Helical" evidence="8">
    <location>
        <begin position="501"/>
        <end position="530"/>
    </location>
</feature>